<organism evidence="3 4">
    <name type="scientific">Tigriopus californicus</name>
    <name type="common">Marine copepod</name>
    <dbReference type="NCBI Taxonomy" id="6832"/>
    <lineage>
        <taxon>Eukaryota</taxon>
        <taxon>Metazoa</taxon>
        <taxon>Ecdysozoa</taxon>
        <taxon>Arthropoda</taxon>
        <taxon>Crustacea</taxon>
        <taxon>Multicrustacea</taxon>
        <taxon>Hexanauplia</taxon>
        <taxon>Copepoda</taxon>
        <taxon>Harpacticoida</taxon>
        <taxon>Harpacticidae</taxon>
        <taxon>Tigriopus</taxon>
    </lineage>
</organism>
<evidence type="ECO:0000313" key="4">
    <source>
        <dbReference type="Proteomes" id="UP000318571"/>
    </source>
</evidence>
<feature type="region of interest" description="Disordered" evidence="1">
    <location>
        <begin position="453"/>
        <end position="527"/>
    </location>
</feature>
<keyword evidence="4" id="KW-1185">Reference proteome</keyword>
<dbReference type="SUPFAM" id="SSF116846">
    <property type="entry name" value="MIT domain"/>
    <property type="match status" value="2"/>
</dbReference>
<dbReference type="Proteomes" id="UP000318571">
    <property type="component" value="Chromosome 11"/>
</dbReference>
<feature type="compositionally biased region" description="Low complexity" evidence="1">
    <location>
        <begin position="493"/>
        <end position="505"/>
    </location>
</feature>
<gene>
    <name evidence="3" type="ORF">TCAL_16714</name>
</gene>
<feature type="region of interest" description="Disordered" evidence="1">
    <location>
        <begin position="379"/>
        <end position="399"/>
    </location>
</feature>
<feature type="compositionally biased region" description="Acidic residues" evidence="1">
    <location>
        <begin position="382"/>
        <end position="395"/>
    </location>
</feature>
<accession>A0A553PLV8</accession>
<feature type="domain" description="MIT" evidence="2">
    <location>
        <begin position="131"/>
        <end position="207"/>
    </location>
</feature>
<name>A0A553PLV8_TIGCA</name>
<dbReference type="Gene3D" id="1.20.58.80">
    <property type="entry name" value="Phosphotransferase system, lactose/cellobiose-type IIA subunit"/>
    <property type="match status" value="2"/>
</dbReference>
<reference evidence="3 4" key="1">
    <citation type="journal article" date="2018" name="Nat. Ecol. Evol.">
        <title>Genomic signatures of mitonuclear coevolution across populations of Tigriopus californicus.</title>
        <authorList>
            <person name="Barreto F.S."/>
            <person name="Watson E.T."/>
            <person name="Lima T.G."/>
            <person name="Willett C.S."/>
            <person name="Edmands S."/>
            <person name="Li W."/>
            <person name="Burton R.S."/>
        </authorList>
    </citation>
    <scope>NUCLEOTIDE SEQUENCE [LARGE SCALE GENOMIC DNA]</scope>
    <source>
        <strain evidence="3 4">San Diego</strain>
    </source>
</reference>
<dbReference type="EMBL" id="VCGU01000003">
    <property type="protein sequence ID" value="TRY78656.1"/>
    <property type="molecule type" value="Genomic_DNA"/>
</dbReference>
<dbReference type="Pfam" id="PF04212">
    <property type="entry name" value="MIT"/>
    <property type="match status" value="1"/>
</dbReference>
<dbReference type="OrthoDB" id="29072at2759"/>
<evidence type="ECO:0000313" key="3">
    <source>
        <dbReference type="EMBL" id="TRY78656.1"/>
    </source>
</evidence>
<protein>
    <recommendedName>
        <fullName evidence="2">MIT domain-containing protein</fullName>
    </recommendedName>
</protein>
<dbReference type="AlphaFoldDB" id="A0A553PLV8"/>
<proteinExistence type="predicted"/>
<evidence type="ECO:0000259" key="2">
    <source>
        <dbReference type="SMART" id="SM00745"/>
    </source>
</evidence>
<evidence type="ECO:0000256" key="1">
    <source>
        <dbReference type="SAM" id="MobiDB-lite"/>
    </source>
</evidence>
<dbReference type="InterPro" id="IPR007330">
    <property type="entry name" value="MIT_dom"/>
</dbReference>
<dbReference type="InterPro" id="IPR036181">
    <property type="entry name" value="MIT_dom_sf"/>
</dbReference>
<sequence length="596" mass="66084">MASLDTAIRLVTQAVHQDTAKNFEEAARCYREAILVFKTIARSNSVTQNVRRAIHEKCDLYEGRLRYLERHLFYKADLTQLFRNCVPRELATGSDRRAYHRHSQSVSRSSSVLSVCDLQSPSVHGDEDLKRNPFLREGLSSIERGKNEDLKTHFPEALYFYEQGAGLLLHALRKGKAKTPNQAQAVRTKCLVLHERCDIIRQHLECGDPISLLRHPTQSLDSFLGGTPVCESPIPRFEEDQVLLMEEVHSMAGSTHSLYPTCVEIKRSPSVISGHSDVALSSNPHLVIFENEEMEHKPLIPLADLKDELQLSALSIHSNSKAMAGGPLSDKQRSYNSSTHCSLDNIFSSCSVSPSLRSASSSGRASCIELSRETEHLLRAGDDDDDDDGDDDDTDFPAFSVERDRNISELTCMNAELNLNENVIKAFSDSGSDSGYSDPRPDSATMQAKSPTLYLGGKQSPALDRQSPLSDIDSLDIVPSLPLATPSPEPVQSKSSSPTPSSGSRRSWRSRDSRGSGSSIRLPKGEEKVTVLSEETVVEGRLMAPKNEVYAKARPANVREEFVPTRAMAHQYQDQDDTVNKGCYYLVACLDSFWVL</sequence>
<dbReference type="SMART" id="SM00745">
    <property type="entry name" value="MIT"/>
    <property type="match status" value="2"/>
</dbReference>
<comment type="caution">
    <text evidence="3">The sequence shown here is derived from an EMBL/GenBank/DDBJ whole genome shotgun (WGS) entry which is preliminary data.</text>
</comment>
<feature type="domain" description="MIT" evidence="2">
    <location>
        <begin position="2"/>
        <end position="78"/>
    </location>
</feature>